<feature type="binding site" evidence="1">
    <location>
        <position position="24"/>
    </location>
    <ligand>
        <name>Zn(2+)</name>
        <dbReference type="ChEBI" id="CHEBI:29105"/>
    </ligand>
</feature>
<dbReference type="Pfam" id="PF03352">
    <property type="entry name" value="Adenine_glyco"/>
    <property type="match status" value="1"/>
</dbReference>
<dbReference type="InterPro" id="IPR011257">
    <property type="entry name" value="DNA_glycosylase"/>
</dbReference>
<feature type="binding site" evidence="1">
    <location>
        <position position="176"/>
    </location>
    <ligand>
        <name>Zn(2+)</name>
        <dbReference type="ChEBI" id="CHEBI:29105"/>
    </ligand>
</feature>
<dbReference type="GO" id="GO:0046872">
    <property type="term" value="F:metal ion binding"/>
    <property type="evidence" value="ECO:0007669"/>
    <property type="project" value="UniProtKB-KW"/>
</dbReference>
<keyword evidence="1" id="KW-0479">Metal-binding</keyword>
<name>A0A9X3MYN5_9ACTN</name>
<dbReference type="NCBIfam" id="TIGR00624">
    <property type="entry name" value="tag"/>
    <property type="match status" value="1"/>
</dbReference>
<evidence type="ECO:0000256" key="1">
    <source>
        <dbReference type="PIRSR" id="PIRSR604597-1"/>
    </source>
</evidence>
<dbReference type="InterPro" id="IPR004597">
    <property type="entry name" value="Tag"/>
</dbReference>
<dbReference type="InterPro" id="IPR052891">
    <property type="entry name" value="DNA-3mA_glycosylase"/>
</dbReference>
<dbReference type="AlphaFoldDB" id="A0A9X3MYN5"/>
<dbReference type="InterPro" id="IPR005019">
    <property type="entry name" value="Adenine_glyco"/>
</dbReference>
<organism evidence="2 3">
    <name type="scientific">Solirubrobacter ginsenosidimutans</name>
    <dbReference type="NCBI Taxonomy" id="490573"/>
    <lineage>
        <taxon>Bacteria</taxon>
        <taxon>Bacillati</taxon>
        <taxon>Actinomycetota</taxon>
        <taxon>Thermoleophilia</taxon>
        <taxon>Solirubrobacterales</taxon>
        <taxon>Solirubrobacteraceae</taxon>
        <taxon>Solirubrobacter</taxon>
    </lineage>
</organism>
<dbReference type="PANTHER" id="PTHR30037:SF4">
    <property type="entry name" value="DNA-3-METHYLADENINE GLYCOSYLASE I"/>
    <property type="match status" value="1"/>
</dbReference>
<evidence type="ECO:0000313" key="2">
    <source>
        <dbReference type="EMBL" id="MDA0165411.1"/>
    </source>
</evidence>
<feature type="binding site" evidence="1">
    <location>
        <position position="11"/>
    </location>
    <ligand>
        <name>Zn(2+)</name>
        <dbReference type="ChEBI" id="CHEBI:29105"/>
    </ligand>
</feature>
<evidence type="ECO:0000313" key="3">
    <source>
        <dbReference type="Proteomes" id="UP001149140"/>
    </source>
</evidence>
<dbReference type="EMBL" id="JAPDOD010000046">
    <property type="protein sequence ID" value="MDA0165411.1"/>
    <property type="molecule type" value="Genomic_DNA"/>
</dbReference>
<dbReference type="SUPFAM" id="SSF48150">
    <property type="entry name" value="DNA-glycosylase"/>
    <property type="match status" value="1"/>
</dbReference>
<comment type="caution">
    <text evidence="2">The sequence shown here is derived from an EMBL/GenBank/DDBJ whole genome shotgun (WGS) entry which is preliminary data.</text>
</comment>
<feature type="binding site" evidence="1">
    <location>
        <position position="180"/>
    </location>
    <ligand>
        <name>Zn(2+)</name>
        <dbReference type="ChEBI" id="CHEBI:29105"/>
    </ligand>
</feature>
<keyword evidence="1" id="KW-0862">Zinc</keyword>
<proteinExistence type="predicted"/>
<gene>
    <name evidence="2" type="ORF">OM076_34400</name>
</gene>
<dbReference type="GO" id="GO:0008725">
    <property type="term" value="F:DNA-3-methyladenine glycosylase activity"/>
    <property type="evidence" value="ECO:0007669"/>
    <property type="project" value="InterPro"/>
</dbReference>
<dbReference type="Gene3D" id="1.10.340.30">
    <property type="entry name" value="Hypothetical protein, domain 2"/>
    <property type="match status" value="1"/>
</dbReference>
<dbReference type="GO" id="GO:0006284">
    <property type="term" value="P:base-excision repair"/>
    <property type="evidence" value="ECO:0007669"/>
    <property type="project" value="InterPro"/>
</dbReference>
<dbReference type="PANTHER" id="PTHR30037">
    <property type="entry name" value="DNA-3-METHYLADENINE GLYCOSYLASE 1"/>
    <property type="match status" value="1"/>
</dbReference>
<keyword evidence="3" id="KW-1185">Reference proteome</keyword>
<reference evidence="2" key="1">
    <citation type="submission" date="2022-10" db="EMBL/GenBank/DDBJ databases">
        <title>The WGS of Solirubrobacter ginsenosidimutans DSM 21036.</title>
        <authorList>
            <person name="Jiang Z."/>
        </authorList>
    </citation>
    <scope>NUCLEOTIDE SEQUENCE</scope>
    <source>
        <strain evidence="2">DSM 21036</strain>
    </source>
</reference>
<sequence>MAEGPDGLLRCAWSVSAAEYIAYHDEEWGRPVKTDQGLYERMTLEAFQSGLAWITILRKRENFRAAFAGFEISRVAEFGEDDVARLMADAGIVRNRLKIEAAIANARAALDVNLTDLIWSFAPEPRPSRRRGLAELAASTPESKALAKALKKEGFRFVGPTTAYAMMQACGLVDDHFEGCHVVL</sequence>
<accession>A0A9X3MYN5</accession>
<dbReference type="Proteomes" id="UP001149140">
    <property type="component" value="Unassembled WGS sequence"/>
</dbReference>
<protein>
    <submittedName>
        <fullName evidence="2">DNA-3-methyladenine glycosylase I</fullName>
    </submittedName>
</protein>